<organism evidence="1">
    <name type="scientific">Rhizophora mucronata</name>
    <name type="common">Asiatic mangrove</name>
    <dbReference type="NCBI Taxonomy" id="61149"/>
    <lineage>
        <taxon>Eukaryota</taxon>
        <taxon>Viridiplantae</taxon>
        <taxon>Streptophyta</taxon>
        <taxon>Embryophyta</taxon>
        <taxon>Tracheophyta</taxon>
        <taxon>Spermatophyta</taxon>
        <taxon>Magnoliopsida</taxon>
        <taxon>eudicotyledons</taxon>
        <taxon>Gunneridae</taxon>
        <taxon>Pentapetalae</taxon>
        <taxon>rosids</taxon>
        <taxon>fabids</taxon>
        <taxon>Malpighiales</taxon>
        <taxon>Rhizophoraceae</taxon>
        <taxon>Rhizophora</taxon>
    </lineage>
</organism>
<sequence>MRPPRGKAYEYLFCFLFGF</sequence>
<evidence type="ECO:0000313" key="1">
    <source>
        <dbReference type="EMBL" id="MBX71292.1"/>
    </source>
</evidence>
<dbReference type="EMBL" id="GGEC01090808">
    <property type="protein sequence ID" value="MBX71292.1"/>
    <property type="molecule type" value="Transcribed_RNA"/>
</dbReference>
<name>A0A2P2QWA9_RHIMU</name>
<reference evidence="1" key="1">
    <citation type="submission" date="2018-02" db="EMBL/GenBank/DDBJ databases">
        <title>Rhizophora mucronata_Transcriptome.</title>
        <authorList>
            <person name="Meera S.P."/>
            <person name="Sreeshan A."/>
            <person name="Augustine A."/>
        </authorList>
    </citation>
    <scope>NUCLEOTIDE SEQUENCE</scope>
    <source>
        <tissue evidence="1">Leaf</tissue>
    </source>
</reference>
<proteinExistence type="predicted"/>
<protein>
    <submittedName>
        <fullName evidence="1">Uncharacterized protein</fullName>
    </submittedName>
</protein>
<accession>A0A2P2QWA9</accession>
<dbReference type="AlphaFoldDB" id="A0A2P2QWA9"/>